<dbReference type="InterPro" id="IPR036188">
    <property type="entry name" value="FAD/NAD-bd_sf"/>
</dbReference>
<feature type="domain" description="FAD dependent oxidoreductase" evidence="3">
    <location>
        <begin position="38"/>
        <end position="381"/>
    </location>
</feature>
<evidence type="ECO:0000313" key="4">
    <source>
        <dbReference type="EMBL" id="MBC2677361.1"/>
    </source>
</evidence>
<feature type="compositionally biased region" description="Polar residues" evidence="2">
    <location>
        <begin position="7"/>
        <end position="27"/>
    </location>
</feature>
<evidence type="ECO:0000256" key="2">
    <source>
        <dbReference type="SAM" id="MobiDB-lite"/>
    </source>
</evidence>
<dbReference type="GO" id="GO:0005737">
    <property type="term" value="C:cytoplasm"/>
    <property type="evidence" value="ECO:0007669"/>
    <property type="project" value="TreeGrafter"/>
</dbReference>
<feature type="region of interest" description="Disordered" evidence="2">
    <location>
        <begin position="1"/>
        <end position="28"/>
    </location>
</feature>
<dbReference type="SUPFAM" id="SSF51905">
    <property type="entry name" value="FAD/NAD(P)-binding domain"/>
    <property type="match status" value="1"/>
</dbReference>
<name>A0A7X1G2N6_9PSED</name>
<evidence type="ECO:0000259" key="3">
    <source>
        <dbReference type="Pfam" id="PF01266"/>
    </source>
</evidence>
<protein>
    <submittedName>
        <fullName evidence="4">FAD-binding oxidoreductase</fullName>
    </submittedName>
</protein>
<dbReference type="PRINTS" id="PR00420">
    <property type="entry name" value="RNGMNOXGNASE"/>
</dbReference>
<proteinExistence type="predicted"/>
<sequence length="417" mass="44327">MRARCPQATSVTTGFVRRSSPSHSGSWPVTERLRSGADVLVIGGGIHGLSTALHLARAGVRVTVLEAEYCGRHASGVNAGGVRTLGRHVAEIPLALASRTLWHGLQDVLGEDGGFVASGQLKLAENDAELQECQRRVEQLHALGFTHEVLIDRQQVLELVPTVAPHVVGGIWVGGDGYAVPYHTVTAFRLAAQRLGVRVLEQTPALRIERSATHWRVETRSGVLQAEHLVVTAGAWAAQLAAQVGEPVPVHPQGLMLMVTHRVAPFCAPVLGATGRALSFKQFANGTVVIGGKLVGSVEFAARHGEVQMDRLSTSARTVTDLFPHLRNLGVNRVWAGVEAFTADDIPVIGASCKTDKLSYSFGFCGSGFQMGPGTGQRLAQQILGEPSPISLDPFSIGRFAQSATTLEQPATSLIHS</sequence>
<dbReference type="AlphaFoldDB" id="A0A7X1G2N6"/>
<dbReference type="Gene3D" id="3.50.50.60">
    <property type="entry name" value="FAD/NAD(P)-binding domain"/>
    <property type="match status" value="1"/>
</dbReference>
<evidence type="ECO:0000313" key="5">
    <source>
        <dbReference type="Proteomes" id="UP000546173"/>
    </source>
</evidence>
<gene>
    <name evidence="4" type="ORF">H7993_03065</name>
</gene>
<organism evidence="4 5">
    <name type="scientific">Pseudomonas baltica</name>
    <dbReference type="NCBI Taxonomy" id="2762576"/>
    <lineage>
        <taxon>Bacteria</taxon>
        <taxon>Pseudomonadati</taxon>
        <taxon>Pseudomonadota</taxon>
        <taxon>Gammaproteobacteria</taxon>
        <taxon>Pseudomonadales</taxon>
        <taxon>Pseudomonadaceae</taxon>
        <taxon>Pseudomonas</taxon>
    </lineage>
</organism>
<dbReference type="PANTHER" id="PTHR13847">
    <property type="entry name" value="SARCOSINE DEHYDROGENASE-RELATED"/>
    <property type="match status" value="1"/>
</dbReference>
<keyword evidence="1" id="KW-0560">Oxidoreductase</keyword>
<dbReference type="GO" id="GO:0016491">
    <property type="term" value="F:oxidoreductase activity"/>
    <property type="evidence" value="ECO:0007669"/>
    <property type="project" value="UniProtKB-KW"/>
</dbReference>
<accession>A0A7X1G2N6</accession>
<keyword evidence="5" id="KW-1185">Reference proteome</keyword>
<comment type="caution">
    <text evidence="4">The sequence shown here is derived from an EMBL/GenBank/DDBJ whole genome shotgun (WGS) entry which is preliminary data.</text>
</comment>
<reference evidence="4 5" key="1">
    <citation type="submission" date="2020-08" db="EMBL/GenBank/DDBJ databases">
        <title>Pseudomonas sp. nov.</title>
        <authorList>
            <person name="Gieschler S."/>
            <person name="Fiedler G."/>
            <person name="Brinks E."/>
            <person name="Boehnlein C."/>
            <person name="Franz C.M.A.P."/>
            <person name="Kabisch J."/>
        </authorList>
    </citation>
    <scope>NUCLEOTIDE SEQUENCE [LARGE SCALE GENOMIC DNA]</scope>
    <source>
        <strain evidence="4 5">MBT-2</strain>
    </source>
</reference>
<dbReference type="InterPro" id="IPR006076">
    <property type="entry name" value="FAD-dep_OxRdtase"/>
</dbReference>
<dbReference type="Gene3D" id="3.30.9.10">
    <property type="entry name" value="D-Amino Acid Oxidase, subunit A, domain 2"/>
    <property type="match status" value="1"/>
</dbReference>
<evidence type="ECO:0000256" key="1">
    <source>
        <dbReference type="ARBA" id="ARBA00023002"/>
    </source>
</evidence>
<dbReference type="Proteomes" id="UP000546173">
    <property type="component" value="Unassembled WGS sequence"/>
</dbReference>
<dbReference type="EMBL" id="JACMYH010000001">
    <property type="protein sequence ID" value="MBC2677361.1"/>
    <property type="molecule type" value="Genomic_DNA"/>
</dbReference>
<dbReference type="PANTHER" id="PTHR13847:SF287">
    <property type="entry name" value="FAD-DEPENDENT OXIDOREDUCTASE DOMAIN-CONTAINING PROTEIN 1"/>
    <property type="match status" value="1"/>
</dbReference>
<dbReference type="Pfam" id="PF01266">
    <property type="entry name" value="DAO"/>
    <property type="match status" value="1"/>
</dbReference>